<dbReference type="EMBL" id="JBBNAE010000007">
    <property type="protein sequence ID" value="KAK9109749.1"/>
    <property type="molecule type" value="Genomic_DNA"/>
</dbReference>
<evidence type="ECO:0000313" key="2">
    <source>
        <dbReference type="Proteomes" id="UP001417504"/>
    </source>
</evidence>
<organism evidence="1 2">
    <name type="scientific">Stephania japonica</name>
    <dbReference type="NCBI Taxonomy" id="461633"/>
    <lineage>
        <taxon>Eukaryota</taxon>
        <taxon>Viridiplantae</taxon>
        <taxon>Streptophyta</taxon>
        <taxon>Embryophyta</taxon>
        <taxon>Tracheophyta</taxon>
        <taxon>Spermatophyta</taxon>
        <taxon>Magnoliopsida</taxon>
        <taxon>Ranunculales</taxon>
        <taxon>Menispermaceae</taxon>
        <taxon>Menispermoideae</taxon>
        <taxon>Cissampelideae</taxon>
        <taxon>Stephania</taxon>
    </lineage>
</organism>
<accession>A0AAP0NKE5</accession>
<name>A0AAP0NKE5_9MAGN</name>
<dbReference type="Gene3D" id="3.40.1090.10">
    <property type="entry name" value="Cytosolic phospholipase A2 catalytic domain"/>
    <property type="match status" value="1"/>
</dbReference>
<gene>
    <name evidence="1" type="ORF">Sjap_017809</name>
</gene>
<keyword evidence="2" id="KW-1185">Reference proteome</keyword>
<comment type="caution">
    <text evidence="1">The sequence shown here is derived from an EMBL/GenBank/DDBJ whole genome shotgun (WGS) entry which is preliminary data.</text>
</comment>
<dbReference type="AlphaFoldDB" id="A0AAP0NKE5"/>
<dbReference type="Proteomes" id="UP001417504">
    <property type="component" value="Unassembled WGS sequence"/>
</dbReference>
<evidence type="ECO:0008006" key="3">
    <source>
        <dbReference type="Google" id="ProtNLM"/>
    </source>
</evidence>
<sequence>MQVNDSASFQKANQSAKSTASGALHWKHVTISINSQFQNNPRVPDHPVSLQLHTPNHDTHEPVGILCPPPPTLGKTITVLSIDGGGVRGIIPGIMLGYLKSKLQVHGHLATITLKSLYIDNN</sequence>
<evidence type="ECO:0000313" key="1">
    <source>
        <dbReference type="EMBL" id="KAK9109749.1"/>
    </source>
</evidence>
<reference evidence="1 2" key="1">
    <citation type="submission" date="2024-01" db="EMBL/GenBank/DDBJ databases">
        <title>Genome assemblies of Stephania.</title>
        <authorList>
            <person name="Yang L."/>
        </authorList>
    </citation>
    <scope>NUCLEOTIDE SEQUENCE [LARGE SCALE GENOMIC DNA]</scope>
    <source>
        <strain evidence="1">QJT</strain>
        <tissue evidence="1">Leaf</tissue>
    </source>
</reference>
<proteinExistence type="predicted"/>
<protein>
    <recommendedName>
        <fullName evidence="3">PNPLA domain-containing protein</fullName>
    </recommendedName>
</protein>